<keyword evidence="4 7" id="KW-1133">Transmembrane helix</keyword>
<keyword evidence="5 7" id="KW-0793">Thylakoid</keyword>
<dbReference type="NCBIfam" id="TIGR03053">
    <property type="entry name" value="PS_I_psaM"/>
    <property type="match status" value="1"/>
</dbReference>
<evidence type="ECO:0000256" key="4">
    <source>
        <dbReference type="ARBA" id="ARBA00022989"/>
    </source>
</evidence>
<dbReference type="SUPFAM" id="SSF81548">
    <property type="entry name" value="Subunit XII of photosystem I reaction centre, PsaM"/>
    <property type="match status" value="1"/>
</dbReference>
<dbReference type="GO" id="GO:0009535">
    <property type="term" value="C:chloroplast thylakoid membrane"/>
    <property type="evidence" value="ECO:0007669"/>
    <property type="project" value="UniProtKB-SubCell"/>
</dbReference>
<evidence type="ECO:0000256" key="1">
    <source>
        <dbReference type="ARBA" id="ARBA00022531"/>
    </source>
</evidence>
<name>B0YPM7_ANEMR</name>
<accession>B0YPM7</accession>
<keyword evidence="2 7" id="KW-0812">Transmembrane</keyword>
<dbReference type="InterPro" id="IPR010010">
    <property type="entry name" value="PSI_PsaM"/>
</dbReference>
<keyword evidence="3 7" id="KW-0603">Photosystem I</keyword>
<evidence type="ECO:0000256" key="3">
    <source>
        <dbReference type="ARBA" id="ARBA00022836"/>
    </source>
</evidence>
<organism evidence="8">
    <name type="scientific">Aneura mirabilis</name>
    <name type="common">Parasitic liverwort</name>
    <name type="synonym">Cryptothallus mirabilis</name>
    <dbReference type="NCBI Taxonomy" id="280810"/>
    <lineage>
        <taxon>Eukaryota</taxon>
        <taxon>Viridiplantae</taxon>
        <taxon>Streptophyta</taxon>
        <taxon>Embryophyta</taxon>
        <taxon>Marchantiophyta</taxon>
        <taxon>Jungermanniopsida</taxon>
        <taxon>Metzgeriidae</taxon>
        <taxon>Metzgeriales</taxon>
        <taxon>Aneuraceae</taxon>
        <taxon>Aneura</taxon>
    </lineage>
</organism>
<evidence type="ECO:0000256" key="5">
    <source>
        <dbReference type="ARBA" id="ARBA00023078"/>
    </source>
</evidence>
<keyword evidence="6 7" id="KW-0472">Membrane</keyword>
<dbReference type="AlphaFoldDB" id="B0YPM7"/>
<keyword evidence="1 7" id="KW-0602">Photosynthesis</keyword>
<reference evidence="8" key="1">
    <citation type="journal article" date="2008" name="Mol. Biol. Evol.">
        <title>Functional gene losses occur with minimal size reduction in the plastid genome of the parasitic liverwort Aneura mirabilis.</title>
        <authorList>
            <person name="Wickett N.J."/>
            <person name="Zhang Y."/>
            <person name="Hansen S.K."/>
            <person name="Roper J.M."/>
            <person name="Kuehl J.V."/>
            <person name="Plock S.A."/>
            <person name="Wolf P.G."/>
            <person name="dePamphilis C.W."/>
            <person name="Boore J.L."/>
            <person name="Goffinet B."/>
        </authorList>
    </citation>
    <scope>NUCLEOTIDE SEQUENCE [LARGE SCALE GENOMIC DNA]</scope>
</reference>
<dbReference type="GO" id="GO:0009522">
    <property type="term" value="C:photosystem I"/>
    <property type="evidence" value="ECO:0007669"/>
    <property type="project" value="UniProtKB-KW"/>
</dbReference>
<feature type="transmembrane region" description="Helical" evidence="7">
    <location>
        <begin position="6"/>
        <end position="24"/>
    </location>
</feature>
<evidence type="ECO:0000256" key="2">
    <source>
        <dbReference type="ARBA" id="ARBA00022692"/>
    </source>
</evidence>
<dbReference type="RefSeq" id="YP_001687213.1">
    <property type="nucleotide sequence ID" value="NC_010359.1"/>
</dbReference>
<keyword evidence="8" id="KW-0150">Chloroplast</keyword>
<dbReference type="InterPro" id="IPR037279">
    <property type="entry name" value="PSI_PsaM_sf"/>
</dbReference>
<proteinExistence type="inferred from homology"/>
<sequence length="32" mass="3492">MLAISDNQIIVILSSVFVTGILALRSGKKLYQ</sequence>
<comment type="similarity">
    <text evidence="7">Belongs to the PsaM family.</text>
</comment>
<dbReference type="Pfam" id="PF07465">
    <property type="entry name" value="PsaM"/>
    <property type="match status" value="1"/>
</dbReference>
<evidence type="ECO:0000256" key="7">
    <source>
        <dbReference type="HAMAP-Rule" id="MF_00828"/>
    </source>
</evidence>
<dbReference type="EMBL" id="EU043314">
    <property type="protein sequence ID" value="ABS54474.1"/>
    <property type="molecule type" value="Genomic_DNA"/>
</dbReference>
<dbReference type="GO" id="GO:0015979">
    <property type="term" value="P:photosynthesis"/>
    <property type="evidence" value="ECO:0007669"/>
    <property type="project" value="UniProtKB-UniRule"/>
</dbReference>
<geneLocation type="chloroplast" evidence="8"/>
<dbReference type="GeneID" id="5952139"/>
<keyword evidence="8" id="KW-0934">Plastid</keyword>
<gene>
    <name evidence="7 8" type="primary">psaM</name>
</gene>
<comment type="subcellular location">
    <subcellularLocation>
        <location evidence="7">Plastid</location>
        <location evidence="7">Chloroplast thylakoid membrane</location>
        <topology evidence="7">Single-pass membrane protein</topology>
    </subcellularLocation>
</comment>
<evidence type="ECO:0000256" key="6">
    <source>
        <dbReference type="ARBA" id="ARBA00023136"/>
    </source>
</evidence>
<dbReference type="HAMAP" id="MF_00828">
    <property type="entry name" value="PSI_PsaM"/>
    <property type="match status" value="1"/>
</dbReference>
<evidence type="ECO:0000313" key="8">
    <source>
        <dbReference type="EMBL" id="ABS54474.1"/>
    </source>
</evidence>
<protein>
    <recommendedName>
        <fullName evidence="7">Photosystem I reaction center subunit XII</fullName>
    </recommendedName>
    <alternativeName>
        <fullName evidence="7">PSI-M</fullName>
    </alternativeName>
</protein>